<evidence type="ECO:0000259" key="8">
    <source>
        <dbReference type="Pfam" id="PF00266"/>
    </source>
</evidence>
<dbReference type="Pfam" id="PF00266">
    <property type="entry name" value="Aminotran_5"/>
    <property type="match status" value="1"/>
</dbReference>
<evidence type="ECO:0000256" key="5">
    <source>
        <dbReference type="ARBA" id="ARBA00022898"/>
    </source>
</evidence>
<dbReference type="InterPro" id="IPR016454">
    <property type="entry name" value="Cysteine_dSase"/>
</dbReference>
<dbReference type="GO" id="GO:0031071">
    <property type="term" value="F:cysteine desulfurase activity"/>
    <property type="evidence" value="ECO:0007669"/>
    <property type="project" value="UniProtKB-EC"/>
</dbReference>
<dbReference type="Gene3D" id="3.40.640.10">
    <property type="entry name" value="Type I PLP-dependent aspartate aminotransferase-like (Major domain)"/>
    <property type="match status" value="1"/>
</dbReference>
<comment type="similarity">
    <text evidence="2">Belongs to the class-V pyridoxal-phosphate-dependent aminotransferase family. Csd subfamily.</text>
</comment>
<keyword evidence="5" id="KW-0663">Pyridoxal phosphate</keyword>
<dbReference type="CDD" id="cd06453">
    <property type="entry name" value="SufS_like"/>
    <property type="match status" value="1"/>
</dbReference>
<dbReference type="PROSITE" id="PS00595">
    <property type="entry name" value="AA_TRANSFER_CLASS_5"/>
    <property type="match status" value="1"/>
</dbReference>
<evidence type="ECO:0000256" key="2">
    <source>
        <dbReference type="ARBA" id="ARBA00010447"/>
    </source>
</evidence>
<dbReference type="AlphaFoldDB" id="A0A2M7DNJ5"/>
<dbReference type="EMBL" id="PETS01000069">
    <property type="protein sequence ID" value="PIV51349.1"/>
    <property type="molecule type" value="Genomic_DNA"/>
</dbReference>
<dbReference type="PIRSF" id="PIRSF005572">
    <property type="entry name" value="NifS"/>
    <property type="match status" value="1"/>
</dbReference>
<proteinExistence type="inferred from homology"/>
<dbReference type="Gene3D" id="3.90.1150.10">
    <property type="entry name" value="Aspartate Aminotransferase, domain 1"/>
    <property type="match status" value="1"/>
</dbReference>
<evidence type="ECO:0000313" key="9">
    <source>
        <dbReference type="EMBL" id="PIV51349.1"/>
    </source>
</evidence>
<evidence type="ECO:0000313" key="10">
    <source>
        <dbReference type="Proteomes" id="UP000228896"/>
    </source>
</evidence>
<dbReference type="InterPro" id="IPR000192">
    <property type="entry name" value="Aminotrans_V_dom"/>
</dbReference>
<comment type="caution">
    <text evidence="9">The sequence shown here is derived from an EMBL/GenBank/DDBJ whole genome shotgun (WGS) entry which is preliminary data.</text>
</comment>
<keyword evidence="4" id="KW-0808">Transferase</keyword>
<feature type="domain" description="Aminotransferase class V" evidence="8">
    <location>
        <begin position="23"/>
        <end position="391"/>
    </location>
</feature>
<comment type="catalytic activity">
    <reaction evidence="6">
        <text>(sulfur carrier)-H + L-cysteine = (sulfur carrier)-SH + L-alanine</text>
        <dbReference type="Rhea" id="RHEA:43892"/>
        <dbReference type="Rhea" id="RHEA-COMP:14737"/>
        <dbReference type="Rhea" id="RHEA-COMP:14739"/>
        <dbReference type="ChEBI" id="CHEBI:29917"/>
        <dbReference type="ChEBI" id="CHEBI:35235"/>
        <dbReference type="ChEBI" id="CHEBI:57972"/>
        <dbReference type="ChEBI" id="CHEBI:64428"/>
        <dbReference type="EC" id="2.8.1.7"/>
    </reaction>
</comment>
<dbReference type="GO" id="GO:0030170">
    <property type="term" value="F:pyridoxal phosphate binding"/>
    <property type="evidence" value="ECO:0007669"/>
    <property type="project" value="InterPro"/>
</dbReference>
<dbReference type="InterPro" id="IPR015421">
    <property type="entry name" value="PyrdxlP-dep_Trfase_major"/>
</dbReference>
<dbReference type="InterPro" id="IPR015422">
    <property type="entry name" value="PyrdxlP-dep_Trfase_small"/>
</dbReference>
<dbReference type="GO" id="GO:0006534">
    <property type="term" value="P:cysteine metabolic process"/>
    <property type="evidence" value="ECO:0007669"/>
    <property type="project" value="InterPro"/>
</dbReference>
<dbReference type="InterPro" id="IPR010970">
    <property type="entry name" value="Cys_dSase_SufS"/>
</dbReference>
<dbReference type="PANTHER" id="PTHR43586">
    <property type="entry name" value="CYSTEINE DESULFURASE"/>
    <property type="match status" value="1"/>
</dbReference>
<dbReference type="Proteomes" id="UP000228896">
    <property type="component" value="Unassembled WGS sequence"/>
</dbReference>
<name>A0A2M7DNJ5_9BACT</name>
<evidence type="ECO:0000256" key="3">
    <source>
        <dbReference type="ARBA" id="ARBA00012239"/>
    </source>
</evidence>
<dbReference type="GO" id="GO:0016829">
    <property type="term" value="F:lyase activity"/>
    <property type="evidence" value="ECO:0007669"/>
    <property type="project" value="UniProtKB-KW"/>
</dbReference>
<sequence length="403" mass="45616">MNLNKIRKDFPLLNQERSGKPYIYFDNACNTLRPNSVISAVSEYYQKFPTCGERSVYKLAETVTNKFEETRRLMAKFINAKRKEEIIFTRNTTEGINLLANSLTLKEGDVVLATDKEHNSNLVPWQVLAKKKGIVRKIVPSNEDNTFNLEKFRAMMDEKVKLVAMVYTSNLDGVSTPVEEVIKITHQFGAKVLLDAAQAVAHKKIDVRKLDVDFIAFSGHKMLGPSGTGVLYGKYEWLEKLEPFMVGGDTVEYTTYDDFKLLTPPAKFEAGLQNYAGIIGLGEAIKYLEKIGFKNIAQQEYELNKYLTEELLDIPNLSIIGPLDPKLRSGIISFNIKGVDPHKIAIMLDAAANIMIRSGQHCVHSWFKSRNIIGSARISLYFYNTREEAKIFVSNLKNILKVI</sequence>
<comment type="cofactor">
    <cofactor evidence="1 7">
        <name>pyridoxal 5'-phosphate</name>
        <dbReference type="ChEBI" id="CHEBI:597326"/>
    </cofactor>
</comment>
<keyword evidence="9" id="KW-0456">Lyase</keyword>
<evidence type="ECO:0000256" key="4">
    <source>
        <dbReference type="ARBA" id="ARBA00022679"/>
    </source>
</evidence>
<reference evidence="10" key="1">
    <citation type="submission" date="2017-09" db="EMBL/GenBank/DDBJ databases">
        <title>Depth-based differentiation of microbial function through sediment-hosted aquifers and enrichment of novel symbionts in the deep terrestrial subsurface.</title>
        <authorList>
            <person name="Probst A.J."/>
            <person name="Ladd B."/>
            <person name="Jarett J.K."/>
            <person name="Geller-Mcgrath D.E."/>
            <person name="Sieber C.M.K."/>
            <person name="Emerson J.B."/>
            <person name="Anantharaman K."/>
            <person name="Thomas B.C."/>
            <person name="Malmstrom R."/>
            <person name="Stieglmeier M."/>
            <person name="Klingl A."/>
            <person name="Woyke T."/>
            <person name="Ryan C.M."/>
            <person name="Banfield J.F."/>
        </authorList>
    </citation>
    <scope>NUCLEOTIDE SEQUENCE [LARGE SCALE GENOMIC DNA]</scope>
</reference>
<organism evidence="9 10">
    <name type="scientific">Candidatus Falkowbacteria bacterium CG02_land_8_20_14_3_00_36_14</name>
    <dbReference type="NCBI Taxonomy" id="1974560"/>
    <lineage>
        <taxon>Bacteria</taxon>
        <taxon>Candidatus Falkowiibacteriota</taxon>
    </lineage>
</organism>
<dbReference type="EC" id="2.8.1.7" evidence="3"/>
<dbReference type="InterPro" id="IPR020578">
    <property type="entry name" value="Aminotrans_V_PyrdxlP_BS"/>
</dbReference>
<evidence type="ECO:0000256" key="7">
    <source>
        <dbReference type="RuleBase" id="RU004504"/>
    </source>
</evidence>
<dbReference type="SUPFAM" id="SSF53383">
    <property type="entry name" value="PLP-dependent transferases"/>
    <property type="match status" value="1"/>
</dbReference>
<protein>
    <recommendedName>
        <fullName evidence="3">cysteine desulfurase</fullName>
        <ecNumber evidence="3">2.8.1.7</ecNumber>
    </recommendedName>
</protein>
<gene>
    <name evidence="9" type="ORF">COS18_02975</name>
</gene>
<evidence type="ECO:0000256" key="1">
    <source>
        <dbReference type="ARBA" id="ARBA00001933"/>
    </source>
</evidence>
<evidence type="ECO:0000256" key="6">
    <source>
        <dbReference type="ARBA" id="ARBA00050776"/>
    </source>
</evidence>
<dbReference type="InterPro" id="IPR015424">
    <property type="entry name" value="PyrdxlP-dep_Trfase"/>
</dbReference>
<dbReference type="PANTHER" id="PTHR43586:SF8">
    <property type="entry name" value="CYSTEINE DESULFURASE 1, CHLOROPLASTIC"/>
    <property type="match status" value="1"/>
</dbReference>
<accession>A0A2M7DNJ5</accession>